<organism evidence="6 7">
    <name type="scientific">Clonostachys rhizophaga</name>
    <dbReference type="NCBI Taxonomy" id="160324"/>
    <lineage>
        <taxon>Eukaryota</taxon>
        <taxon>Fungi</taxon>
        <taxon>Dikarya</taxon>
        <taxon>Ascomycota</taxon>
        <taxon>Pezizomycotina</taxon>
        <taxon>Sordariomycetes</taxon>
        <taxon>Hypocreomycetidae</taxon>
        <taxon>Hypocreales</taxon>
        <taxon>Bionectriaceae</taxon>
        <taxon>Clonostachys</taxon>
    </lineage>
</organism>
<comment type="catalytic activity">
    <reaction evidence="2">
        <text>L-threonyl-[protein] + ATP = O-phospho-L-threonyl-[protein] + ADP + H(+)</text>
        <dbReference type="Rhea" id="RHEA:46608"/>
        <dbReference type="Rhea" id="RHEA-COMP:11060"/>
        <dbReference type="Rhea" id="RHEA-COMP:11605"/>
        <dbReference type="ChEBI" id="CHEBI:15378"/>
        <dbReference type="ChEBI" id="CHEBI:30013"/>
        <dbReference type="ChEBI" id="CHEBI:30616"/>
        <dbReference type="ChEBI" id="CHEBI:61977"/>
        <dbReference type="ChEBI" id="CHEBI:456216"/>
        <dbReference type="EC" id="2.7.11.1"/>
    </reaction>
</comment>
<feature type="domain" description="Fungal-type protein kinase" evidence="5">
    <location>
        <begin position="58"/>
        <end position="158"/>
    </location>
</feature>
<dbReference type="InterPro" id="IPR008266">
    <property type="entry name" value="Tyr_kinase_AS"/>
</dbReference>
<dbReference type="SUPFAM" id="SSF56112">
    <property type="entry name" value="Protein kinase-like (PK-like)"/>
    <property type="match status" value="1"/>
</dbReference>
<dbReference type="EC" id="2.7.11.1" evidence="1"/>
<dbReference type="PANTHER" id="PTHR38248:SF2">
    <property type="entry name" value="FUNK1 11"/>
    <property type="match status" value="1"/>
</dbReference>
<feature type="compositionally biased region" description="Low complexity" evidence="4">
    <location>
        <begin position="54"/>
        <end position="66"/>
    </location>
</feature>
<evidence type="ECO:0000313" key="6">
    <source>
        <dbReference type="EMBL" id="CAH0034940.1"/>
    </source>
</evidence>
<dbReference type="OrthoDB" id="5584477at2759"/>
<dbReference type="EMBL" id="CABFNQ020000751">
    <property type="protein sequence ID" value="CAH0034940.1"/>
    <property type="molecule type" value="Genomic_DNA"/>
</dbReference>
<dbReference type="PANTHER" id="PTHR38248">
    <property type="entry name" value="FUNK1 6"/>
    <property type="match status" value="1"/>
</dbReference>
<feature type="region of interest" description="Disordered" evidence="4">
    <location>
        <begin position="54"/>
        <end position="100"/>
    </location>
</feature>
<proteinExistence type="predicted"/>
<dbReference type="InterPro" id="IPR040976">
    <property type="entry name" value="Pkinase_fungal"/>
</dbReference>
<reference evidence="6" key="1">
    <citation type="submission" date="2021-10" db="EMBL/GenBank/DDBJ databases">
        <authorList>
            <person name="Piombo E."/>
        </authorList>
    </citation>
    <scope>NUCLEOTIDE SEQUENCE</scope>
</reference>
<evidence type="ECO:0000256" key="4">
    <source>
        <dbReference type="SAM" id="MobiDB-lite"/>
    </source>
</evidence>
<comment type="catalytic activity">
    <reaction evidence="3">
        <text>L-seryl-[protein] + ATP = O-phospho-L-seryl-[protein] + ADP + H(+)</text>
        <dbReference type="Rhea" id="RHEA:17989"/>
        <dbReference type="Rhea" id="RHEA-COMP:9863"/>
        <dbReference type="Rhea" id="RHEA-COMP:11604"/>
        <dbReference type="ChEBI" id="CHEBI:15378"/>
        <dbReference type="ChEBI" id="CHEBI:29999"/>
        <dbReference type="ChEBI" id="CHEBI:30616"/>
        <dbReference type="ChEBI" id="CHEBI:83421"/>
        <dbReference type="ChEBI" id="CHEBI:456216"/>
        <dbReference type="EC" id="2.7.11.1"/>
    </reaction>
</comment>
<evidence type="ECO:0000313" key="7">
    <source>
        <dbReference type="Proteomes" id="UP000696573"/>
    </source>
</evidence>
<evidence type="ECO:0000256" key="1">
    <source>
        <dbReference type="ARBA" id="ARBA00012513"/>
    </source>
</evidence>
<sequence length="163" mass="17639">MVDQRSLKAIKDKPIGKGLDGFRASFNVMCEGARSGRYESGQLSTGTCAAVVKSASVSRQERSSSAGMKRPSSDTDAAPPPTKRSRPASPANASTNRVHRRVVLRDYGRPIYKASSPKALLSALEGCVEGHGLLYRAGLLHRDISINNLMVNEDDRNPPCEHF</sequence>
<keyword evidence="7" id="KW-1185">Reference proteome</keyword>
<dbReference type="InterPro" id="IPR011009">
    <property type="entry name" value="Kinase-like_dom_sf"/>
</dbReference>
<protein>
    <recommendedName>
        <fullName evidence="1">non-specific serine/threonine protein kinase</fullName>
        <ecNumber evidence="1">2.7.11.1</ecNumber>
    </recommendedName>
</protein>
<name>A0A9N9YU24_9HYPO</name>
<dbReference type="PROSITE" id="PS00109">
    <property type="entry name" value="PROTEIN_KINASE_TYR"/>
    <property type="match status" value="1"/>
</dbReference>
<gene>
    <name evidence="6" type="ORF">CRHIZ90672A_00018693</name>
</gene>
<dbReference type="GO" id="GO:0004674">
    <property type="term" value="F:protein serine/threonine kinase activity"/>
    <property type="evidence" value="ECO:0007669"/>
    <property type="project" value="UniProtKB-EC"/>
</dbReference>
<evidence type="ECO:0000256" key="2">
    <source>
        <dbReference type="ARBA" id="ARBA00047899"/>
    </source>
</evidence>
<evidence type="ECO:0000259" key="5">
    <source>
        <dbReference type="Pfam" id="PF17667"/>
    </source>
</evidence>
<dbReference type="AlphaFoldDB" id="A0A9N9YU24"/>
<accession>A0A9N9YU24</accession>
<comment type="caution">
    <text evidence="6">The sequence shown here is derived from an EMBL/GenBank/DDBJ whole genome shotgun (WGS) entry which is preliminary data.</text>
</comment>
<evidence type="ECO:0000256" key="3">
    <source>
        <dbReference type="ARBA" id="ARBA00048679"/>
    </source>
</evidence>
<dbReference type="Pfam" id="PF17667">
    <property type="entry name" value="Pkinase_fungal"/>
    <property type="match status" value="1"/>
</dbReference>
<dbReference type="Proteomes" id="UP000696573">
    <property type="component" value="Unassembled WGS sequence"/>
</dbReference>